<dbReference type="AlphaFoldDB" id="A0AA88Y0L6"/>
<name>A0AA88Y0L6_PINIB</name>
<reference evidence="4" key="1">
    <citation type="submission" date="2019-08" db="EMBL/GenBank/DDBJ databases">
        <title>The improved chromosome-level genome for the pearl oyster Pinctada fucata martensii using PacBio sequencing and Hi-C.</title>
        <authorList>
            <person name="Zheng Z."/>
        </authorList>
    </citation>
    <scope>NUCLEOTIDE SEQUENCE</scope>
    <source>
        <strain evidence="4">ZZ-2019</strain>
        <tissue evidence="4">Adductor muscle</tissue>
    </source>
</reference>
<evidence type="ECO:0000256" key="2">
    <source>
        <dbReference type="SAM" id="SignalP"/>
    </source>
</evidence>
<feature type="domain" description="Chitin-binding type-4" evidence="3">
    <location>
        <begin position="18"/>
        <end position="210"/>
    </location>
</feature>
<evidence type="ECO:0000259" key="3">
    <source>
        <dbReference type="Pfam" id="PF03067"/>
    </source>
</evidence>
<comment type="caution">
    <text evidence="4">The sequence shown here is derived from an EMBL/GenBank/DDBJ whole genome shotgun (WGS) entry which is preliminary data.</text>
</comment>
<gene>
    <name evidence="4" type="ORF">FSP39_014853</name>
</gene>
<proteinExistence type="predicted"/>
<feature type="chain" id="PRO_5041743403" description="Chitin-binding type-4 domain-containing protein" evidence="2">
    <location>
        <begin position="18"/>
        <end position="402"/>
    </location>
</feature>
<dbReference type="InterPro" id="IPR004302">
    <property type="entry name" value="Cellulose/chitin-bd_N"/>
</dbReference>
<feature type="region of interest" description="Disordered" evidence="1">
    <location>
        <begin position="218"/>
        <end position="295"/>
    </location>
</feature>
<evidence type="ECO:0000313" key="5">
    <source>
        <dbReference type="Proteomes" id="UP001186944"/>
    </source>
</evidence>
<keyword evidence="5" id="KW-1185">Reference proteome</keyword>
<feature type="signal peptide" evidence="2">
    <location>
        <begin position="1"/>
        <end position="17"/>
    </location>
</feature>
<dbReference type="Proteomes" id="UP001186944">
    <property type="component" value="Unassembled WGS sequence"/>
</dbReference>
<dbReference type="PANTHER" id="PTHR21113:SF4">
    <property type="entry name" value="CHITIN-BINDING TYPE-4 DOMAIN-CONTAINING PROTEIN"/>
    <property type="match status" value="1"/>
</dbReference>
<sequence>MKTFALFVLWMLTEVEGHGYLLSPPGRSTMWLVGYSTPHNYQHNELFCGGFPVQWWMNGGRCGVCGDPYNGERENEPPNGKYATGTITRYFQEGDIMNVVVQITASHKGYFEFRLCPSNDASVTVTQECLNQNLLTEVTSGGNKVYVDDSSTGTYNFGLRLPPNVTCNNCVLQWRYRTGNRWGCYNNDYEKGPCGLGYGPQEEFYACSDIKISPLNGPATGQSTTTTMASSMTSSAATSKVTTPSTTAAATTTTTPLSSTLQPTTTQSPTKQPTTTPSPTKQPTTTSPVSTIEPKPEPKIVCKSLGAWEGSAAMTYWCKINCNAPTPYCPPSHCACDREDLLKLDTGLLGTGKDCVSVRRDPGWDMWCKHNCPLGLCYLGTMCVCSDMSSYEQLDNIYGPSY</sequence>
<dbReference type="Pfam" id="PF03067">
    <property type="entry name" value="LPMO_10"/>
    <property type="match status" value="1"/>
</dbReference>
<organism evidence="4 5">
    <name type="scientific">Pinctada imbricata</name>
    <name type="common">Atlantic pearl-oyster</name>
    <name type="synonym">Pinctada martensii</name>
    <dbReference type="NCBI Taxonomy" id="66713"/>
    <lineage>
        <taxon>Eukaryota</taxon>
        <taxon>Metazoa</taxon>
        <taxon>Spiralia</taxon>
        <taxon>Lophotrochozoa</taxon>
        <taxon>Mollusca</taxon>
        <taxon>Bivalvia</taxon>
        <taxon>Autobranchia</taxon>
        <taxon>Pteriomorphia</taxon>
        <taxon>Pterioida</taxon>
        <taxon>Pterioidea</taxon>
        <taxon>Pteriidae</taxon>
        <taxon>Pinctada</taxon>
    </lineage>
</organism>
<evidence type="ECO:0000313" key="4">
    <source>
        <dbReference type="EMBL" id="KAK3095453.1"/>
    </source>
</evidence>
<protein>
    <recommendedName>
        <fullName evidence="3">Chitin-binding type-4 domain-containing protein</fullName>
    </recommendedName>
</protein>
<dbReference type="PANTHER" id="PTHR21113">
    <property type="entry name" value="AGAP001705-PA"/>
    <property type="match status" value="1"/>
</dbReference>
<evidence type="ECO:0000256" key="1">
    <source>
        <dbReference type="SAM" id="MobiDB-lite"/>
    </source>
</evidence>
<dbReference type="EMBL" id="VSWD01000008">
    <property type="protein sequence ID" value="KAK3095453.1"/>
    <property type="molecule type" value="Genomic_DNA"/>
</dbReference>
<keyword evidence="2" id="KW-0732">Signal</keyword>
<accession>A0AA88Y0L6</accession>
<feature type="compositionally biased region" description="Low complexity" evidence="1">
    <location>
        <begin position="218"/>
        <end position="291"/>
    </location>
</feature>